<keyword evidence="1" id="KW-0472">Membrane</keyword>
<proteinExistence type="predicted"/>
<name>A0A6A4RSS3_SCOMX</name>
<dbReference type="PANTHER" id="PTHR23302">
    <property type="entry name" value="TRANSMEMBRANE CHANNEL-RELATED"/>
    <property type="match status" value="1"/>
</dbReference>
<keyword evidence="1" id="KW-1133">Transmembrane helix</keyword>
<dbReference type="Proteomes" id="UP000438429">
    <property type="component" value="Unassembled WGS sequence"/>
</dbReference>
<accession>A0A6A4RSS3</accession>
<feature type="transmembrane region" description="Helical" evidence="1">
    <location>
        <begin position="36"/>
        <end position="60"/>
    </location>
</feature>
<reference evidence="2 3" key="1">
    <citation type="submission" date="2019-06" db="EMBL/GenBank/DDBJ databases">
        <title>Draft genomes of female and male turbot (Scophthalmus maximus).</title>
        <authorList>
            <person name="Xu H."/>
            <person name="Xu X.-W."/>
            <person name="Shao C."/>
            <person name="Chen S."/>
        </authorList>
    </citation>
    <scope>NUCLEOTIDE SEQUENCE [LARGE SCALE GENOMIC DNA]</scope>
    <source>
        <strain evidence="2">Ysfricsl-2016a</strain>
        <tissue evidence="2">Blood</tissue>
    </source>
</reference>
<comment type="caution">
    <text evidence="2">The sequence shown here is derived from an EMBL/GenBank/DDBJ whole genome shotgun (WGS) entry which is preliminary data.</text>
</comment>
<sequence>MIQLSTSSISFLLPLQEAILEEQESRKDDNIHLTRFLRVLANFLVLCCLAGSGYLIYFVVRRSQKFALDGLENHTWWERNEVEMEVNMVMSLLGMFCPMLFDVISALENYHPRVALQWQLGRIFALFLGNLYTFIIALMDEINLKREEEKIIKFNITMWETSLYNGTVSENSTAPPVTIQPADVPRGPCWETMVGQVSVHERL</sequence>
<gene>
    <name evidence="2" type="ORF">F2P81_026083</name>
</gene>
<protein>
    <recommendedName>
        <fullName evidence="4">Transmembrane channel-like protein</fullName>
    </recommendedName>
</protein>
<feature type="transmembrane region" description="Helical" evidence="1">
    <location>
        <begin position="119"/>
        <end position="139"/>
    </location>
</feature>
<dbReference type="GO" id="GO:0050910">
    <property type="term" value="P:detection of mechanical stimulus involved in sensory perception of sound"/>
    <property type="evidence" value="ECO:0007669"/>
    <property type="project" value="TreeGrafter"/>
</dbReference>
<organism evidence="2 3">
    <name type="scientific">Scophthalmus maximus</name>
    <name type="common">Turbot</name>
    <name type="synonym">Psetta maxima</name>
    <dbReference type="NCBI Taxonomy" id="52904"/>
    <lineage>
        <taxon>Eukaryota</taxon>
        <taxon>Metazoa</taxon>
        <taxon>Chordata</taxon>
        <taxon>Craniata</taxon>
        <taxon>Vertebrata</taxon>
        <taxon>Euteleostomi</taxon>
        <taxon>Actinopterygii</taxon>
        <taxon>Neopterygii</taxon>
        <taxon>Teleostei</taxon>
        <taxon>Neoteleostei</taxon>
        <taxon>Acanthomorphata</taxon>
        <taxon>Carangaria</taxon>
        <taxon>Pleuronectiformes</taxon>
        <taxon>Pleuronectoidei</taxon>
        <taxon>Scophthalmidae</taxon>
        <taxon>Scophthalmus</taxon>
    </lineage>
</organism>
<evidence type="ECO:0000256" key="1">
    <source>
        <dbReference type="SAM" id="Phobius"/>
    </source>
</evidence>
<keyword evidence="1" id="KW-0812">Transmembrane</keyword>
<dbReference type="PANTHER" id="PTHR23302:SF18">
    <property type="entry name" value="TRANSMEMBRANE CHANNEL-LIKE PROTEIN 1"/>
    <property type="match status" value="1"/>
</dbReference>
<dbReference type="GO" id="GO:0060005">
    <property type="term" value="P:vestibular reflex"/>
    <property type="evidence" value="ECO:0007669"/>
    <property type="project" value="TreeGrafter"/>
</dbReference>
<evidence type="ECO:0000313" key="3">
    <source>
        <dbReference type="Proteomes" id="UP000438429"/>
    </source>
</evidence>
<dbReference type="AlphaFoldDB" id="A0A6A4RSS3"/>
<dbReference type="GO" id="GO:0005886">
    <property type="term" value="C:plasma membrane"/>
    <property type="evidence" value="ECO:0007669"/>
    <property type="project" value="InterPro"/>
</dbReference>
<evidence type="ECO:0008006" key="4">
    <source>
        <dbReference type="Google" id="ProtNLM"/>
    </source>
</evidence>
<dbReference type="EMBL" id="VEVO01003313">
    <property type="protein sequence ID" value="KAF0021664.1"/>
    <property type="molecule type" value="Genomic_DNA"/>
</dbReference>
<evidence type="ECO:0000313" key="2">
    <source>
        <dbReference type="EMBL" id="KAF0021664.1"/>
    </source>
</evidence>
<dbReference type="InterPro" id="IPR038900">
    <property type="entry name" value="TMC"/>
</dbReference>
<dbReference type="GO" id="GO:0008381">
    <property type="term" value="F:mechanosensitive monoatomic ion channel activity"/>
    <property type="evidence" value="ECO:0007669"/>
    <property type="project" value="TreeGrafter"/>
</dbReference>
<feature type="transmembrane region" description="Helical" evidence="1">
    <location>
        <begin position="86"/>
        <end position="107"/>
    </location>
</feature>